<keyword evidence="2 6" id="KW-0812">Transmembrane</keyword>
<dbReference type="Pfam" id="PF01566">
    <property type="entry name" value="Nramp"/>
    <property type="match status" value="2"/>
</dbReference>
<organism evidence="7 8">
    <name type="scientific">Synchytrium endobioticum</name>
    <dbReference type="NCBI Taxonomy" id="286115"/>
    <lineage>
        <taxon>Eukaryota</taxon>
        <taxon>Fungi</taxon>
        <taxon>Fungi incertae sedis</taxon>
        <taxon>Chytridiomycota</taxon>
        <taxon>Chytridiomycota incertae sedis</taxon>
        <taxon>Chytridiomycetes</taxon>
        <taxon>Synchytriales</taxon>
        <taxon>Synchytriaceae</taxon>
        <taxon>Synchytrium</taxon>
    </lineage>
</organism>
<dbReference type="STRING" id="286115.A0A507C442"/>
<feature type="transmembrane region" description="Helical" evidence="6">
    <location>
        <begin position="633"/>
        <end position="655"/>
    </location>
</feature>
<evidence type="ECO:0008006" key="9">
    <source>
        <dbReference type="Google" id="ProtNLM"/>
    </source>
</evidence>
<dbReference type="GO" id="GO:0005384">
    <property type="term" value="F:manganese ion transmembrane transporter activity"/>
    <property type="evidence" value="ECO:0007669"/>
    <property type="project" value="TreeGrafter"/>
</dbReference>
<dbReference type="PRINTS" id="PR00447">
    <property type="entry name" value="NATRESASSCMP"/>
</dbReference>
<dbReference type="GO" id="GO:0034755">
    <property type="term" value="P:iron ion transmembrane transport"/>
    <property type="evidence" value="ECO:0007669"/>
    <property type="project" value="TreeGrafter"/>
</dbReference>
<name>A0A507C442_9FUNG</name>
<feature type="transmembrane region" description="Helical" evidence="6">
    <location>
        <begin position="451"/>
        <end position="470"/>
    </location>
</feature>
<feature type="region of interest" description="Disordered" evidence="5">
    <location>
        <begin position="312"/>
        <end position="343"/>
    </location>
</feature>
<dbReference type="NCBIfam" id="NF037982">
    <property type="entry name" value="Nramp_1"/>
    <property type="match status" value="2"/>
</dbReference>
<feature type="compositionally biased region" description="Basic and acidic residues" evidence="5">
    <location>
        <begin position="548"/>
        <end position="558"/>
    </location>
</feature>
<evidence type="ECO:0000256" key="2">
    <source>
        <dbReference type="ARBA" id="ARBA00022692"/>
    </source>
</evidence>
<dbReference type="GO" id="GO:0030026">
    <property type="term" value="P:intracellular manganese ion homeostasis"/>
    <property type="evidence" value="ECO:0007669"/>
    <property type="project" value="TreeGrafter"/>
</dbReference>
<dbReference type="AlphaFoldDB" id="A0A507C442"/>
<reference evidence="7 8" key="1">
    <citation type="journal article" date="2019" name="Sci. Rep.">
        <title>Comparative genomics of chytrid fungi reveal insights into the obligate biotrophic and pathogenic lifestyle of Synchytrium endobioticum.</title>
        <authorList>
            <person name="van de Vossenberg B.T.L.H."/>
            <person name="Warris S."/>
            <person name="Nguyen H.D.T."/>
            <person name="van Gent-Pelzer M.P.E."/>
            <person name="Joly D.L."/>
            <person name="van de Geest H.C."/>
            <person name="Bonants P.J.M."/>
            <person name="Smith D.S."/>
            <person name="Levesque C.A."/>
            <person name="van der Lee T.A.J."/>
        </authorList>
    </citation>
    <scope>NUCLEOTIDE SEQUENCE [LARGE SCALE GENOMIC DNA]</scope>
    <source>
        <strain evidence="7 8">MB42</strain>
    </source>
</reference>
<dbReference type="Proteomes" id="UP000317494">
    <property type="component" value="Unassembled WGS sequence"/>
</dbReference>
<dbReference type="PANTHER" id="PTHR11706">
    <property type="entry name" value="SOLUTE CARRIER PROTEIN FAMILY 11 MEMBER"/>
    <property type="match status" value="1"/>
</dbReference>
<comment type="subcellular location">
    <subcellularLocation>
        <location evidence="1">Membrane</location>
        <topology evidence="1">Multi-pass membrane protein</topology>
    </subcellularLocation>
</comment>
<dbReference type="VEuPathDB" id="FungiDB:SeMB42_g07321"/>
<keyword evidence="3 6" id="KW-1133">Transmembrane helix</keyword>
<accession>A0A507C442</accession>
<sequence>MQTAEANRNSAIYLTLLSLSRIPPAWYKVPVKKIYIVYAALPHCNLIADDRYHRSEASSISLSPFSTTTQNDSSPTNHQLYKTKHEERPGYMIAVGYVDPGNFATDLEGGSQFEYKLLFVILLSNIMAVTLQSLCIKLGVVTGRDLASSCRDHLNKYVNFVFYIFCELAIIACDLAEVIGTAVALNLLFGLPLVWGVLITGLDVLIILAGFSPKQHRVYEAIIVVLVAAVAICFLLLVIKSRPDWSRVFLGYIPTTQLVTDPNMLFVAMAVVGAVVMPHNLYLHSHIVMFRSPVIYNHQILASASASANSTTDLTTITSPTDINTPSPPLTPAPTSDTSRPLSSKTHLPIALRYTNIDSMLALTLAFLVNSSILIVAGSAFFKTGRTKVAGLQDAHALLVEYLGRAAGITFAVSLFVSGQSSTFTGTLAGQIIMEGFLGEGWKMRPWLRRLGTRIIAIVPAVVVALMRGTSGVNDLLVLSQVILSLQLPTAIWPLVVFTSSKKIMTVKFRKTPVLQDLDLSAQSDSESMEPKIRIDEIANEERTRIAESTHRRTRSYEHGVSPIAPGNHSSPREARNAGRESLDVTTHWPSPSIRAAPVTAAPRRRSQSSNTIEIEDVGITEQCFANSMTMQVFAYFVALTLSVFNVFLIVQLALGNVTG</sequence>
<evidence type="ECO:0000256" key="5">
    <source>
        <dbReference type="SAM" id="MobiDB-lite"/>
    </source>
</evidence>
<evidence type="ECO:0000256" key="3">
    <source>
        <dbReference type="ARBA" id="ARBA00022989"/>
    </source>
</evidence>
<feature type="transmembrane region" description="Helical" evidence="6">
    <location>
        <begin position="218"/>
        <end position="239"/>
    </location>
</feature>
<feature type="compositionally biased region" description="Low complexity" evidence="5">
    <location>
        <begin position="312"/>
        <end position="325"/>
    </location>
</feature>
<dbReference type="GO" id="GO:0005886">
    <property type="term" value="C:plasma membrane"/>
    <property type="evidence" value="ECO:0007669"/>
    <property type="project" value="TreeGrafter"/>
</dbReference>
<feature type="transmembrane region" description="Helical" evidence="6">
    <location>
        <begin position="264"/>
        <end position="283"/>
    </location>
</feature>
<evidence type="ECO:0000256" key="6">
    <source>
        <dbReference type="SAM" id="Phobius"/>
    </source>
</evidence>
<keyword evidence="8" id="KW-1185">Reference proteome</keyword>
<feature type="transmembrane region" description="Helical" evidence="6">
    <location>
        <begin position="193"/>
        <end position="211"/>
    </location>
</feature>
<feature type="transmembrane region" description="Helical" evidence="6">
    <location>
        <begin position="360"/>
        <end position="382"/>
    </location>
</feature>
<dbReference type="GO" id="GO:0015086">
    <property type="term" value="F:cadmium ion transmembrane transporter activity"/>
    <property type="evidence" value="ECO:0007669"/>
    <property type="project" value="TreeGrafter"/>
</dbReference>
<dbReference type="PANTHER" id="PTHR11706:SF101">
    <property type="entry name" value="MANGANESE TRANSPORTER SMF1"/>
    <property type="match status" value="1"/>
</dbReference>
<feature type="transmembrane region" description="Helical" evidence="6">
    <location>
        <begin position="402"/>
        <end position="430"/>
    </location>
</feature>
<evidence type="ECO:0000313" key="8">
    <source>
        <dbReference type="Proteomes" id="UP000317494"/>
    </source>
</evidence>
<feature type="transmembrane region" description="Helical" evidence="6">
    <location>
        <begin position="476"/>
        <end position="498"/>
    </location>
</feature>
<protein>
    <recommendedName>
        <fullName evidence="9">Amino acid transporter transmembrane domain-containing protein</fullName>
    </recommendedName>
</protein>
<feature type="region of interest" description="Disordered" evidence="5">
    <location>
        <begin position="548"/>
        <end position="610"/>
    </location>
</feature>
<feature type="compositionally biased region" description="Basic and acidic residues" evidence="5">
    <location>
        <begin position="571"/>
        <end position="583"/>
    </location>
</feature>
<gene>
    <name evidence="7" type="ORF">SeMB42_g07321</name>
</gene>
<feature type="transmembrane region" description="Helical" evidence="6">
    <location>
        <begin position="160"/>
        <end position="187"/>
    </location>
</feature>
<keyword evidence="4 6" id="KW-0472">Membrane</keyword>
<proteinExistence type="predicted"/>
<evidence type="ECO:0000256" key="4">
    <source>
        <dbReference type="ARBA" id="ARBA00023136"/>
    </source>
</evidence>
<evidence type="ECO:0000256" key="1">
    <source>
        <dbReference type="ARBA" id="ARBA00004141"/>
    </source>
</evidence>
<evidence type="ECO:0000313" key="7">
    <source>
        <dbReference type="EMBL" id="TPX34432.1"/>
    </source>
</evidence>
<dbReference type="EMBL" id="QEAN01000500">
    <property type="protein sequence ID" value="TPX34432.1"/>
    <property type="molecule type" value="Genomic_DNA"/>
</dbReference>
<comment type="caution">
    <text evidence="7">The sequence shown here is derived from an EMBL/GenBank/DDBJ whole genome shotgun (WGS) entry which is preliminary data.</text>
</comment>
<dbReference type="NCBIfam" id="TIGR01197">
    <property type="entry name" value="nramp"/>
    <property type="match status" value="1"/>
</dbReference>
<dbReference type="InterPro" id="IPR001046">
    <property type="entry name" value="NRAMP_fam"/>
</dbReference>